<proteinExistence type="predicted"/>
<dbReference type="InterPro" id="IPR010658">
    <property type="entry name" value="Nodulin-like"/>
</dbReference>
<dbReference type="EMBL" id="GL377575">
    <property type="protein sequence ID" value="EFJ30728.1"/>
    <property type="molecule type" value="Genomic_DNA"/>
</dbReference>
<dbReference type="HOGENOM" id="CLU_021715_1_0_1"/>
<feature type="transmembrane region" description="Helical" evidence="6">
    <location>
        <begin position="74"/>
        <end position="95"/>
    </location>
</feature>
<gene>
    <name evidence="9" type="ORF">SELMODRAFT_89661</name>
</gene>
<keyword evidence="2 6" id="KW-0812">Transmembrane</keyword>
<sequence>MEWDLRNSRWIALAASCWIMVLNSSIYTFSGYSQAMKIAMALDQKTLTAITTFSGVGSALGIIPGLLYALVPPWLLLAAGAAGQSVALLMIWLTITHRIHGAAVWQLCLYELLIGISQASVQTPVVLASARNFGRDTGAVLGLVKGYHVLGGSIFLQAFYAISGGGGSGDGLPLMLSWMIPLMLPLALAARPLSRTVGSPPVPYGGMYGMSGSLVALAAWLLVVSVLEVFMRFTRGTQVIVCSIIVLLLLLLAVIALEQLISRRGVLDRKVAGSAREALLDHDEKEPAGRTEALLETGATKDHETGRTSPPPRLGDDHTLAQVATSVDFWLLFVALVFGFGAANAVPTNLTQLAISLGYSQKIGSVFVSLFCVSSCFARIAAGLAADYCLKRFGTPKSTFLALGMASNSIGTALAAVPVPGAAIFAAVLGAASDGANWGLTAAIACEMFGERRLGVVFNALLVGNPVGHYLLSSRVVGYFYDREAGRESVCHGGHCFRRGFAALSAASAIGACLCWIVAARTKTRSWQ</sequence>
<dbReference type="InterPro" id="IPR036259">
    <property type="entry name" value="MFS_trans_sf"/>
</dbReference>
<dbReference type="AlphaFoldDB" id="D8RB27"/>
<dbReference type="PANTHER" id="PTHR21576">
    <property type="entry name" value="UNCHARACTERIZED NODULIN-LIKE PROTEIN"/>
    <property type="match status" value="1"/>
</dbReference>
<keyword evidence="3 6" id="KW-1133">Transmembrane helix</keyword>
<evidence type="ECO:0000256" key="3">
    <source>
        <dbReference type="ARBA" id="ARBA00022989"/>
    </source>
</evidence>
<feature type="transmembrane region" description="Helical" evidence="6">
    <location>
        <begin position="139"/>
        <end position="162"/>
    </location>
</feature>
<feature type="transmembrane region" description="Helical" evidence="6">
    <location>
        <begin position="237"/>
        <end position="257"/>
    </location>
</feature>
<comment type="subcellular location">
    <subcellularLocation>
        <location evidence="1">Membrane</location>
        <topology evidence="1">Multi-pass membrane protein</topology>
    </subcellularLocation>
</comment>
<evidence type="ECO:0000256" key="2">
    <source>
        <dbReference type="ARBA" id="ARBA00022692"/>
    </source>
</evidence>
<dbReference type="Pfam" id="PF23262">
    <property type="entry name" value="NFD4_C"/>
    <property type="match status" value="1"/>
</dbReference>
<feature type="transmembrane region" description="Helical" evidence="6">
    <location>
        <begin position="205"/>
        <end position="231"/>
    </location>
</feature>
<feature type="transmembrane region" description="Helical" evidence="6">
    <location>
        <begin position="12"/>
        <end position="35"/>
    </location>
</feature>
<evidence type="ECO:0000256" key="6">
    <source>
        <dbReference type="SAM" id="Phobius"/>
    </source>
</evidence>
<keyword evidence="10" id="KW-1185">Reference proteome</keyword>
<dbReference type="PANTHER" id="PTHR21576:SF22">
    <property type="entry name" value="F25A4.25 PROTEIN"/>
    <property type="match status" value="1"/>
</dbReference>
<feature type="domain" description="NFD4 C-terminal" evidence="8">
    <location>
        <begin position="326"/>
        <end position="523"/>
    </location>
</feature>
<dbReference type="InterPro" id="IPR056555">
    <property type="entry name" value="NFD4_C"/>
</dbReference>
<accession>D8RB27</accession>
<protein>
    <submittedName>
        <fullName evidence="9">Uncharacterized protein</fullName>
    </submittedName>
</protein>
<dbReference type="Proteomes" id="UP000001514">
    <property type="component" value="Unassembled WGS sequence"/>
</dbReference>
<feature type="transmembrane region" description="Helical" evidence="6">
    <location>
        <begin position="329"/>
        <end position="346"/>
    </location>
</feature>
<dbReference type="Gene3D" id="1.20.1250.20">
    <property type="entry name" value="MFS general substrate transporter like domains"/>
    <property type="match status" value="1"/>
</dbReference>
<evidence type="ECO:0000256" key="4">
    <source>
        <dbReference type="ARBA" id="ARBA00023136"/>
    </source>
</evidence>
<dbReference type="InParanoid" id="D8RB27"/>
<evidence type="ECO:0000313" key="10">
    <source>
        <dbReference type="Proteomes" id="UP000001514"/>
    </source>
</evidence>
<keyword evidence="4 6" id="KW-0472">Membrane</keyword>
<dbReference type="Gramene" id="EFJ30728">
    <property type="protein sequence ID" value="EFJ30728"/>
    <property type="gene ID" value="SELMODRAFT_89661"/>
</dbReference>
<feature type="transmembrane region" description="Helical" evidence="6">
    <location>
        <begin position="47"/>
        <end position="68"/>
    </location>
</feature>
<feature type="transmembrane region" description="Helical" evidence="6">
    <location>
        <begin position="366"/>
        <end position="386"/>
    </location>
</feature>
<feature type="region of interest" description="Disordered" evidence="5">
    <location>
        <begin position="282"/>
        <end position="315"/>
    </location>
</feature>
<reference evidence="9 10" key="1">
    <citation type="journal article" date="2011" name="Science">
        <title>The Selaginella genome identifies genetic changes associated with the evolution of vascular plants.</title>
        <authorList>
            <person name="Banks J.A."/>
            <person name="Nishiyama T."/>
            <person name="Hasebe M."/>
            <person name="Bowman J.L."/>
            <person name="Gribskov M."/>
            <person name="dePamphilis C."/>
            <person name="Albert V.A."/>
            <person name="Aono N."/>
            <person name="Aoyama T."/>
            <person name="Ambrose B.A."/>
            <person name="Ashton N.W."/>
            <person name="Axtell M.J."/>
            <person name="Barker E."/>
            <person name="Barker M.S."/>
            <person name="Bennetzen J.L."/>
            <person name="Bonawitz N.D."/>
            <person name="Chapple C."/>
            <person name="Cheng C."/>
            <person name="Correa L.G."/>
            <person name="Dacre M."/>
            <person name="DeBarry J."/>
            <person name="Dreyer I."/>
            <person name="Elias M."/>
            <person name="Engstrom E.M."/>
            <person name="Estelle M."/>
            <person name="Feng L."/>
            <person name="Finet C."/>
            <person name="Floyd S.K."/>
            <person name="Frommer W.B."/>
            <person name="Fujita T."/>
            <person name="Gramzow L."/>
            <person name="Gutensohn M."/>
            <person name="Harholt J."/>
            <person name="Hattori M."/>
            <person name="Heyl A."/>
            <person name="Hirai T."/>
            <person name="Hiwatashi Y."/>
            <person name="Ishikawa M."/>
            <person name="Iwata M."/>
            <person name="Karol K.G."/>
            <person name="Koehler B."/>
            <person name="Kolukisaoglu U."/>
            <person name="Kubo M."/>
            <person name="Kurata T."/>
            <person name="Lalonde S."/>
            <person name="Li K."/>
            <person name="Li Y."/>
            <person name="Litt A."/>
            <person name="Lyons E."/>
            <person name="Manning G."/>
            <person name="Maruyama T."/>
            <person name="Michael T.P."/>
            <person name="Mikami K."/>
            <person name="Miyazaki S."/>
            <person name="Morinaga S."/>
            <person name="Murata T."/>
            <person name="Mueller-Roeber B."/>
            <person name="Nelson D.R."/>
            <person name="Obara M."/>
            <person name="Oguri Y."/>
            <person name="Olmstead R.G."/>
            <person name="Onodera N."/>
            <person name="Petersen B.L."/>
            <person name="Pils B."/>
            <person name="Prigge M."/>
            <person name="Rensing S.A."/>
            <person name="Riano-Pachon D.M."/>
            <person name="Roberts A.W."/>
            <person name="Sato Y."/>
            <person name="Scheller H.V."/>
            <person name="Schulz B."/>
            <person name="Schulz C."/>
            <person name="Shakirov E.V."/>
            <person name="Shibagaki N."/>
            <person name="Shinohara N."/>
            <person name="Shippen D.E."/>
            <person name="Soerensen I."/>
            <person name="Sotooka R."/>
            <person name="Sugimoto N."/>
            <person name="Sugita M."/>
            <person name="Sumikawa N."/>
            <person name="Tanurdzic M."/>
            <person name="Theissen G."/>
            <person name="Ulvskov P."/>
            <person name="Wakazuki S."/>
            <person name="Weng J.K."/>
            <person name="Willats W.W."/>
            <person name="Wipf D."/>
            <person name="Wolf P.G."/>
            <person name="Yang L."/>
            <person name="Zimmer A.D."/>
            <person name="Zhu Q."/>
            <person name="Mitros T."/>
            <person name="Hellsten U."/>
            <person name="Loque D."/>
            <person name="Otillar R."/>
            <person name="Salamov A."/>
            <person name="Schmutz J."/>
            <person name="Shapiro H."/>
            <person name="Lindquist E."/>
            <person name="Lucas S."/>
            <person name="Rokhsar D."/>
            <person name="Grigoriev I.V."/>
        </authorList>
    </citation>
    <scope>NUCLEOTIDE SEQUENCE [LARGE SCALE GENOMIC DNA]</scope>
</reference>
<dbReference type="eggNOG" id="ENOG502QRB8">
    <property type="taxonomic scope" value="Eukaryota"/>
</dbReference>
<dbReference type="Pfam" id="PF06813">
    <property type="entry name" value="Nodulin-like"/>
    <property type="match status" value="1"/>
</dbReference>
<dbReference type="GO" id="GO:0016020">
    <property type="term" value="C:membrane"/>
    <property type="evidence" value="ECO:0000318"/>
    <property type="project" value="GO_Central"/>
</dbReference>
<evidence type="ECO:0000256" key="1">
    <source>
        <dbReference type="ARBA" id="ARBA00004141"/>
    </source>
</evidence>
<organism evidence="10">
    <name type="scientific">Selaginella moellendorffii</name>
    <name type="common">Spikemoss</name>
    <dbReference type="NCBI Taxonomy" id="88036"/>
    <lineage>
        <taxon>Eukaryota</taxon>
        <taxon>Viridiplantae</taxon>
        <taxon>Streptophyta</taxon>
        <taxon>Embryophyta</taxon>
        <taxon>Tracheophyta</taxon>
        <taxon>Lycopodiopsida</taxon>
        <taxon>Selaginellales</taxon>
        <taxon>Selaginellaceae</taxon>
        <taxon>Selaginella</taxon>
    </lineage>
</organism>
<evidence type="ECO:0000259" key="8">
    <source>
        <dbReference type="Pfam" id="PF23262"/>
    </source>
</evidence>
<evidence type="ECO:0000259" key="7">
    <source>
        <dbReference type="Pfam" id="PF06813"/>
    </source>
</evidence>
<evidence type="ECO:0000313" key="9">
    <source>
        <dbReference type="EMBL" id="EFJ30728.1"/>
    </source>
</evidence>
<feature type="transmembrane region" description="Helical" evidence="6">
    <location>
        <begin position="501"/>
        <end position="519"/>
    </location>
</feature>
<name>D8RB27_SELML</name>
<dbReference type="KEGG" id="smo:SELMODRAFT_89661"/>
<evidence type="ECO:0000256" key="5">
    <source>
        <dbReference type="SAM" id="MobiDB-lite"/>
    </source>
</evidence>
<dbReference type="SUPFAM" id="SSF103473">
    <property type="entry name" value="MFS general substrate transporter"/>
    <property type="match status" value="1"/>
</dbReference>
<feature type="domain" description="Nodulin-like" evidence="7">
    <location>
        <begin position="9"/>
        <end position="251"/>
    </location>
</feature>
<feature type="transmembrane region" description="Helical" evidence="6">
    <location>
        <begin position="456"/>
        <end position="481"/>
    </location>
</feature>